<gene>
    <name evidence="2" type="ORF">TEA_000627</name>
</gene>
<comment type="caution">
    <text evidence="2">The sequence shown here is derived from an EMBL/GenBank/DDBJ whole genome shotgun (WGS) entry which is preliminary data.</text>
</comment>
<protein>
    <submittedName>
        <fullName evidence="2">Uncharacterized protein</fullName>
    </submittedName>
</protein>
<organism evidence="2 3">
    <name type="scientific">Camellia sinensis var. sinensis</name>
    <name type="common">China tea</name>
    <dbReference type="NCBI Taxonomy" id="542762"/>
    <lineage>
        <taxon>Eukaryota</taxon>
        <taxon>Viridiplantae</taxon>
        <taxon>Streptophyta</taxon>
        <taxon>Embryophyta</taxon>
        <taxon>Tracheophyta</taxon>
        <taxon>Spermatophyta</taxon>
        <taxon>Magnoliopsida</taxon>
        <taxon>eudicotyledons</taxon>
        <taxon>Gunneridae</taxon>
        <taxon>Pentapetalae</taxon>
        <taxon>asterids</taxon>
        <taxon>Ericales</taxon>
        <taxon>Theaceae</taxon>
        <taxon>Camellia</taxon>
    </lineage>
</organism>
<sequence length="441" mass="50067">MVFLKTLRSRHFHTLLNPQNPPPSQYFKNPTTQFFHRSISLSAQFKSESISNQQTKKPLHVLFKEAVGLCEKIKPIEAQNEPETNELKNRLRKLEEEVRRLKENSSEKVKVENLKKKKIENDESSSKSLYALFANKGGDSEKPRVVESLRMEDPIVYKELLLELALFVKHLYKEGCSVMLISCPITSLILLVSRTAMAVILLEGITCSSVRRNVDTNELSKIEYEKSSKDMSDLTVSENPHNRQAHSFKSYELKLWMHRWLSASDLKKVALFGCPSLGRKNVFSAKSLRNFFRIQGDTVCSKCVLKSSCKFVNQSVSKGNNNNLNLAVVMRVIILYTMESVPPPLVVPDEIEASVNVLLKEVLNYCQYSNAQIWEMKCDDQMSTLLIAHAENNAKDCCYITSSGGGCYITSMNDIPGFACQKYAKRGFSVELWKCHLELAG</sequence>
<dbReference type="Proteomes" id="UP000306102">
    <property type="component" value="Unassembled WGS sequence"/>
</dbReference>
<evidence type="ECO:0000313" key="3">
    <source>
        <dbReference type="Proteomes" id="UP000306102"/>
    </source>
</evidence>
<reference evidence="2 3" key="1">
    <citation type="journal article" date="2018" name="Proc. Natl. Acad. Sci. U.S.A.">
        <title>Draft genome sequence of Camellia sinensis var. sinensis provides insights into the evolution of the tea genome and tea quality.</title>
        <authorList>
            <person name="Wei C."/>
            <person name="Yang H."/>
            <person name="Wang S."/>
            <person name="Zhao J."/>
            <person name="Liu C."/>
            <person name="Gao L."/>
            <person name="Xia E."/>
            <person name="Lu Y."/>
            <person name="Tai Y."/>
            <person name="She G."/>
            <person name="Sun J."/>
            <person name="Cao H."/>
            <person name="Tong W."/>
            <person name="Gao Q."/>
            <person name="Li Y."/>
            <person name="Deng W."/>
            <person name="Jiang X."/>
            <person name="Wang W."/>
            <person name="Chen Q."/>
            <person name="Zhang S."/>
            <person name="Li H."/>
            <person name="Wu J."/>
            <person name="Wang P."/>
            <person name="Li P."/>
            <person name="Shi C."/>
            <person name="Zheng F."/>
            <person name="Jian J."/>
            <person name="Huang B."/>
            <person name="Shan D."/>
            <person name="Shi M."/>
            <person name="Fang C."/>
            <person name="Yue Y."/>
            <person name="Li F."/>
            <person name="Li D."/>
            <person name="Wei S."/>
            <person name="Han B."/>
            <person name="Jiang C."/>
            <person name="Yin Y."/>
            <person name="Xia T."/>
            <person name="Zhang Z."/>
            <person name="Bennetzen J.L."/>
            <person name="Zhao S."/>
            <person name="Wan X."/>
        </authorList>
    </citation>
    <scope>NUCLEOTIDE SEQUENCE [LARGE SCALE GENOMIC DNA]</scope>
    <source>
        <strain evidence="3">cv. Shuchazao</strain>
        <tissue evidence="2">Leaf</tissue>
    </source>
</reference>
<keyword evidence="3" id="KW-1185">Reference proteome</keyword>
<accession>A0A4S4EUC8</accession>
<proteinExistence type="predicted"/>
<name>A0A4S4EUC8_CAMSN</name>
<evidence type="ECO:0000313" key="2">
    <source>
        <dbReference type="EMBL" id="THG20074.1"/>
    </source>
</evidence>
<feature type="coiled-coil region" evidence="1">
    <location>
        <begin position="84"/>
        <end position="111"/>
    </location>
</feature>
<dbReference type="AlphaFoldDB" id="A0A4S4EUC8"/>
<dbReference type="EMBL" id="SDRB02002145">
    <property type="protein sequence ID" value="THG20074.1"/>
    <property type="molecule type" value="Genomic_DNA"/>
</dbReference>
<evidence type="ECO:0000256" key="1">
    <source>
        <dbReference type="SAM" id="Coils"/>
    </source>
</evidence>
<keyword evidence="1" id="KW-0175">Coiled coil</keyword>